<dbReference type="Gene3D" id="3.40.50.150">
    <property type="entry name" value="Vaccinia Virus protein VP39"/>
    <property type="match status" value="1"/>
</dbReference>
<dbReference type="InterPro" id="IPR029063">
    <property type="entry name" value="SAM-dependent_MTases_sf"/>
</dbReference>
<reference evidence="1 2" key="1">
    <citation type="journal article" date="2019" name="Sci. Rep.">
        <title>A multi-omics analysis of the grapevine pathogen Lasiodiplodia theobromae reveals that temperature affects the expression of virulence- and pathogenicity-related genes.</title>
        <authorList>
            <person name="Felix C."/>
            <person name="Meneses R."/>
            <person name="Goncalves M.F.M."/>
            <person name="Tilleman L."/>
            <person name="Duarte A.S."/>
            <person name="Jorrin-Novo J.V."/>
            <person name="Van de Peer Y."/>
            <person name="Deforce D."/>
            <person name="Van Nieuwerburgh F."/>
            <person name="Esteves A.C."/>
            <person name="Alves A."/>
        </authorList>
    </citation>
    <scope>NUCLEOTIDE SEQUENCE [LARGE SCALE GENOMIC DNA]</scope>
    <source>
        <strain evidence="1 2">LA-SOL3</strain>
    </source>
</reference>
<dbReference type="AlphaFoldDB" id="A0A5N5DSV1"/>
<dbReference type="EMBL" id="VCHE01000003">
    <property type="protein sequence ID" value="KAB2580451.1"/>
    <property type="molecule type" value="Genomic_DNA"/>
</dbReference>
<dbReference type="PANTHER" id="PTHR43591">
    <property type="entry name" value="METHYLTRANSFERASE"/>
    <property type="match status" value="1"/>
</dbReference>
<dbReference type="GO" id="GO:0008168">
    <property type="term" value="F:methyltransferase activity"/>
    <property type="evidence" value="ECO:0007669"/>
    <property type="project" value="TreeGrafter"/>
</dbReference>
<evidence type="ECO:0000313" key="2">
    <source>
        <dbReference type="Proteomes" id="UP000325902"/>
    </source>
</evidence>
<dbReference type="OrthoDB" id="2013972at2759"/>
<comment type="caution">
    <text evidence="1">The sequence shown here is derived from an EMBL/GenBank/DDBJ whole genome shotgun (WGS) entry which is preliminary data.</text>
</comment>
<gene>
    <name evidence="1" type="primary">LAE1_18</name>
    <name evidence="1" type="ORF">DBV05_g842</name>
</gene>
<dbReference type="SUPFAM" id="SSF53335">
    <property type="entry name" value="S-adenosyl-L-methionine-dependent methyltransferases"/>
    <property type="match status" value="1"/>
</dbReference>
<sequence length="337" mass="38146">MAAPQNVTPALANMQNIEVDETFETDSTRGSIDDQLSAYSQSLTSSVTAYPVENGRRYHAYKGGDYYMPNDDTEQDRLDFVHHMLMLTTNKQHFHAPIKKDQLKRVLDVGTGTGIWAIEVADKYPDAEVLGNDLSPVQPQWLPPNLKFEVDDVEAPWTYSKPFDLIFARYLDGAISDWPTLVSNMYNNVRPGGWVELQGFDLHYRSDDGSVKPDAYITKFVETIEQGCAKIGKEFYTGPKLGDWLKNAGFKNVHVDLYKVPSGPWPKDKLMREIGTINLLQALDGMEGFSLRLFTGVLGWTAEEVNVFCAKVRQELKGKSIHPYILYYVAYGQRPEE</sequence>
<name>A0A5N5DSV1_9PEZI</name>
<protein>
    <submittedName>
        <fullName evidence="1">Secondary metabolism regulator LAE1</fullName>
    </submittedName>
</protein>
<accession>A0A5N5DSV1</accession>
<dbReference type="PANTHER" id="PTHR43591:SF24">
    <property type="entry name" value="2-METHOXY-6-POLYPRENYL-1,4-BENZOQUINOL METHYLASE, MITOCHONDRIAL"/>
    <property type="match status" value="1"/>
</dbReference>
<dbReference type="CDD" id="cd02440">
    <property type="entry name" value="AdoMet_MTases"/>
    <property type="match status" value="1"/>
</dbReference>
<proteinExistence type="predicted"/>
<keyword evidence="2" id="KW-1185">Reference proteome</keyword>
<evidence type="ECO:0000313" key="1">
    <source>
        <dbReference type="EMBL" id="KAB2580451.1"/>
    </source>
</evidence>
<organism evidence="1 2">
    <name type="scientific">Lasiodiplodia theobromae</name>
    <dbReference type="NCBI Taxonomy" id="45133"/>
    <lineage>
        <taxon>Eukaryota</taxon>
        <taxon>Fungi</taxon>
        <taxon>Dikarya</taxon>
        <taxon>Ascomycota</taxon>
        <taxon>Pezizomycotina</taxon>
        <taxon>Dothideomycetes</taxon>
        <taxon>Dothideomycetes incertae sedis</taxon>
        <taxon>Botryosphaeriales</taxon>
        <taxon>Botryosphaeriaceae</taxon>
        <taxon>Lasiodiplodia</taxon>
    </lineage>
</organism>
<dbReference type="Proteomes" id="UP000325902">
    <property type="component" value="Unassembled WGS sequence"/>
</dbReference>
<dbReference type="Pfam" id="PF13489">
    <property type="entry name" value="Methyltransf_23"/>
    <property type="match status" value="1"/>
</dbReference>